<dbReference type="RefSeq" id="YP_001426404.1">
    <property type="nucleotide sequence ID" value="NC_008603.1"/>
</dbReference>
<organismHost>
    <name type="scientific">Paramecium bursaria</name>
    <dbReference type="NCBI Taxonomy" id="74790"/>
</organismHost>
<proteinExistence type="predicted"/>
<evidence type="ECO:0000313" key="2">
    <source>
        <dbReference type="Proteomes" id="UP000204095"/>
    </source>
</evidence>
<evidence type="ECO:0000313" key="1">
    <source>
        <dbReference type="EMBL" id="ABT16057.1"/>
    </source>
</evidence>
<dbReference type="GeneID" id="5469762"/>
<sequence length="159" mass="17959">MIARGRRLSELSPLYKLCYFPDSSFLCDVSTNIGHGRPRNCIETQFAPNLIWSGILKATCTGVDTKRFILVPWIFSKRAWHITDNRRGPCHCGVCRLCRPSIVNISFVIASDTSNRMGNATCLRSQLSSYDARIQDIHHAIVFNDRRVSIGIVTRNSSK</sequence>
<dbReference type="Proteomes" id="UP000204095">
    <property type="component" value="Segment"/>
</dbReference>
<reference evidence="1 2" key="1">
    <citation type="journal article" date="2007" name="Virology">
        <title>Sequence and annotation of the 314-kb MT325 and the 321-kb FR483 viruses that infect Chlorella Pbi.</title>
        <authorList>
            <person name="Fitzgerald L.A."/>
            <person name="Graves M.V."/>
            <person name="Li X."/>
            <person name="Feldblyum T."/>
            <person name="Hartigan J."/>
            <person name="Van Etten J.L."/>
        </authorList>
    </citation>
    <scope>NUCLEOTIDE SEQUENCE [LARGE SCALE GENOMIC DNA]</scope>
    <source>
        <strain evidence="1 2">FR483</strain>
    </source>
</reference>
<dbReference type="KEGG" id="vg:5469762"/>
<dbReference type="EMBL" id="DQ890022">
    <property type="protein sequence ID" value="ABT16057.1"/>
    <property type="molecule type" value="Genomic_DNA"/>
</dbReference>
<accession>A7J8C6</accession>
<organism evidence="1 2">
    <name type="scientific">Paramecium bursaria Chlorella virus FR483</name>
    <name type="common">PBCV-FR483</name>
    <dbReference type="NCBI Taxonomy" id="399781"/>
    <lineage>
        <taxon>Viruses</taxon>
        <taxon>Varidnaviria</taxon>
        <taxon>Bamfordvirae</taxon>
        <taxon>Nucleocytoviricota</taxon>
        <taxon>Megaviricetes</taxon>
        <taxon>Algavirales</taxon>
        <taxon>Phycodnaviridae</taxon>
        <taxon>Chlorovirus</taxon>
        <taxon>Chlorovirus conductrix</taxon>
        <taxon>Paramecium bursaria Chlorella virus A1</taxon>
    </lineage>
</organism>
<name>A7J8C6_PBCVF</name>
<protein>
    <submittedName>
        <fullName evidence="1">Uncharacterized protein n772R</fullName>
    </submittedName>
</protein>
<gene>
    <name evidence="1" type="primary">n772R</name>
    <name evidence="1" type="ORF">FR483_n772R</name>
</gene>